<dbReference type="Proteomes" id="UP000807306">
    <property type="component" value="Unassembled WGS sequence"/>
</dbReference>
<protein>
    <recommendedName>
        <fullName evidence="2">DUF6533 domain-containing protein</fullName>
    </recommendedName>
</protein>
<proteinExistence type="predicted"/>
<sequence length="310" mass="35095">MTGTATQPDAEDRRIVNLVKYVIYSCITFLAWEWCITFGFELQSIWRKTTPKYTKIVFAFPRYIAIISLTCNAMTLHRIHAIYNVDPEDCRLWQGLQALSAESMMVCLEVLLLTRLYALFERNCTFGCRMFAVLCLKIVAIVALDTFTIRNKSYGDACLAHSSPKTIIYSAVLGILMQTLIWSLTLYKHIRMYLDHGRKDIPLLSLVTRDGSWAFALVTVVCVGSLADAIIGIGHTTSNRPVRDLVYTLNITIISFVSSRLILNVQEFQARSLHLGRPRQCVDTIQIDTNHAATTIPLWHHSQISTPTTT</sequence>
<reference evidence="3" key="1">
    <citation type="submission" date="2020-11" db="EMBL/GenBank/DDBJ databases">
        <authorList>
            <consortium name="DOE Joint Genome Institute"/>
            <person name="Ahrendt S."/>
            <person name="Riley R."/>
            <person name="Andreopoulos W."/>
            <person name="Labutti K."/>
            <person name="Pangilinan J."/>
            <person name="Ruiz-Duenas F.J."/>
            <person name="Barrasa J.M."/>
            <person name="Sanchez-Garcia M."/>
            <person name="Camarero S."/>
            <person name="Miyauchi S."/>
            <person name="Serrano A."/>
            <person name="Linde D."/>
            <person name="Babiker R."/>
            <person name="Drula E."/>
            <person name="Ayuso-Fernandez I."/>
            <person name="Pacheco R."/>
            <person name="Padilla G."/>
            <person name="Ferreira P."/>
            <person name="Barriuso J."/>
            <person name="Kellner H."/>
            <person name="Castanera R."/>
            <person name="Alfaro M."/>
            <person name="Ramirez L."/>
            <person name="Pisabarro A.G."/>
            <person name="Kuo A."/>
            <person name="Tritt A."/>
            <person name="Lipzen A."/>
            <person name="He G."/>
            <person name="Yan M."/>
            <person name="Ng V."/>
            <person name="Cullen D."/>
            <person name="Martin F."/>
            <person name="Rosso M.-N."/>
            <person name="Henrissat B."/>
            <person name="Hibbett D."/>
            <person name="Martinez A.T."/>
            <person name="Grigoriev I.V."/>
        </authorList>
    </citation>
    <scope>NUCLEOTIDE SEQUENCE</scope>
    <source>
        <strain evidence="3">CBS 506.95</strain>
    </source>
</reference>
<keyword evidence="4" id="KW-1185">Reference proteome</keyword>
<name>A0A9P6EFB8_9AGAR</name>
<evidence type="ECO:0000259" key="2">
    <source>
        <dbReference type="Pfam" id="PF20151"/>
    </source>
</evidence>
<dbReference type="AlphaFoldDB" id="A0A9P6EFB8"/>
<keyword evidence="1" id="KW-1133">Transmembrane helix</keyword>
<feature type="transmembrane region" description="Helical" evidence="1">
    <location>
        <begin position="167"/>
        <end position="190"/>
    </location>
</feature>
<keyword evidence="1" id="KW-0812">Transmembrane</keyword>
<feature type="transmembrane region" description="Helical" evidence="1">
    <location>
        <begin position="63"/>
        <end position="83"/>
    </location>
</feature>
<feature type="transmembrane region" description="Helical" evidence="1">
    <location>
        <begin position="126"/>
        <end position="147"/>
    </location>
</feature>
<dbReference type="OrthoDB" id="3020506at2759"/>
<evidence type="ECO:0000256" key="1">
    <source>
        <dbReference type="SAM" id="Phobius"/>
    </source>
</evidence>
<evidence type="ECO:0000313" key="3">
    <source>
        <dbReference type="EMBL" id="KAF9528491.1"/>
    </source>
</evidence>
<feature type="transmembrane region" description="Helical" evidence="1">
    <location>
        <begin position="21"/>
        <end position="42"/>
    </location>
</feature>
<keyword evidence="1" id="KW-0472">Membrane</keyword>
<organism evidence="3 4">
    <name type="scientific">Crepidotus variabilis</name>
    <dbReference type="NCBI Taxonomy" id="179855"/>
    <lineage>
        <taxon>Eukaryota</taxon>
        <taxon>Fungi</taxon>
        <taxon>Dikarya</taxon>
        <taxon>Basidiomycota</taxon>
        <taxon>Agaricomycotina</taxon>
        <taxon>Agaricomycetes</taxon>
        <taxon>Agaricomycetidae</taxon>
        <taxon>Agaricales</taxon>
        <taxon>Agaricineae</taxon>
        <taxon>Crepidotaceae</taxon>
        <taxon>Crepidotus</taxon>
    </lineage>
</organism>
<accession>A0A9P6EFB8</accession>
<feature type="transmembrane region" description="Helical" evidence="1">
    <location>
        <begin position="211"/>
        <end position="233"/>
    </location>
</feature>
<comment type="caution">
    <text evidence="3">The sequence shown here is derived from an EMBL/GenBank/DDBJ whole genome shotgun (WGS) entry which is preliminary data.</text>
</comment>
<gene>
    <name evidence="3" type="ORF">CPB83DRAFT_854240</name>
</gene>
<dbReference type="Pfam" id="PF20151">
    <property type="entry name" value="DUF6533"/>
    <property type="match status" value="1"/>
</dbReference>
<feature type="transmembrane region" description="Helical" evidence="1">
    <location>
        <begin position="245"/>
        <end position="263"/>
    </location>
</feature>
<dbReference type="EMBL" id="MU157852">
    <property type="protein sequence ID" value="KAF9528491.1"/>
    <property type="molecule type" value="Genomic_DNA"/>
</dbReference>
<evidence type="ECO:0000313" key="4">
    <source>
        <dbReference type="Proteomes" id="UP000807306"/>
    </source>
</evidence>
<feature type="domain" description="DUF6533" evidence="2">
    <location>
        <begin position="21"/>
        <end position="67"/>
    </location>
</feature>
<dbReference type="InterPro" id="IPR045340">
    <property type="entry name" value="DUF6533"/>
</dbReference>